<keyword evidence="8" id="KW-1185">Reference proteome</keyword>
<gene>
    <name evidence="7" type="ORF">D5R81_18270</name>
</gene>
<evidence type="ECO:0000256" key="2">
    <source>
        <dbReference type="ARBA" id="ARBA00022898"/>
    </source>
</evidence>
<dbReference type="InterPro" id="IPR015421">
    <property type="entry name" value="PyrdxlP-dep_Trfase_major"/>
</dbReference>
<keyword evidence="5" id="KW-0804">Transcription</keyword>
<name>A0A3A6TMX4_9GAMM</name>
<dbReference type="GO" id="GO:0003700">
    <property type="term" value="F:DNA-binding transcription factor activity"/>
    <property type="evidence" value="ECO:0007669"/>
    <property type="project" value="InterPro"/>
</dbReference>
<comment type="caution">
    <text evidence="7">The sequence shown here is derived from an EMBL/GenBank/DDBJ whole genome shotgun (WGS) entry which is preliminary data.</text>
</comment>
<keyword evidence="7" id="KW-0032">Aminotransferase</keyword>
<dbReference type="SMART" id="SM00345">
    <property type="entry name" value="HTH_GNTR"/>
    <property type="match status" value="1"/>
</dbReference>
<dbReference type="CDD" id="cd07377">
    <property type="entry name" value="WHTH_GntR"/>
    <property type="match status" value="1"/>
</dbReference>
<dbReference type="PANTHER" id="PTHR46577:SF1">
    <property type="entry name" value="HTH-TYPE TRANSCRIPTIONAL REGULATORY PROTEIN GABR"/>
    <property type="match status" value="1"/>
</dbReference>
<dbReference type="InterPro" id="IPR015424">
    <property type="entry name" value="PyrdxlP-dep_Trfase"/>
</dbReference>
<evidence type="ECO:0000313" key="8">
    <source>
        <dbReference type="Proteomes" id="UP000273022"/>
    </source>
</evidence>
<keyword evidence="4" id="KW-0238">DNA-binding</keyword>
<dbReference type="PANTHER" id="PTHR46577">
    <property type="entry name" value="HTH-TYPE TRANSCRIPTIONAL REGULATORY PROTEIN GABR"/>
    <property type="match status" value="1"/>
</dbReference>
<dbReference type="InterPro" id="IPR036390">
    <property type="entry name" value="WH_DNA-bd_sf"/>
</dbReference>
<dbReference type="RefSeq" id="WP_121855034.1">
    <property type="nucleotide sequence ID" value="NZ_CP037952.1"/>
</dbReference>
<evidence type="ECO:0000256" key="1">
    <source>
        <dbReference type="ARBA" id="ARBA00005384"/>
    </source>
</evidence>
<evidence type="ECO:0000256" key="5">
    <source>
        <dbReference type="ARBA" id="ARBA00023163"/>
    </source>
</evidence>
<feature type="domain" description="HTH gntR-type" evidence="6">
    <location>
        <begin position="17"/>
        <end position="74"/>
    </location>
</feature>
<protein>
    <submittedName>
        <fullName evidence="7">PLP-dependent aminotransferase family protein</fullName>
    </submittedName>
</protein>
<dbReference type="Proteomes" id="UP000273022">
    <property type="component" value="Unassembled WGS sequence"/>
</dbReference>
<dbReference type="Gene3D" id="1.10.10.10">
    <property type="entry name" value="Winged helix-like DNA-binding domain superfamily/Winged helix DNA-binding domain"/>
    <property type="match status" value="1"/>
</dbReference>
<comment type="similarity">
    <text evidence="1">In the C-terminal section; belongs to the class-I pyridoxal-phosphate-dependent aminotransferase family.</text>
</comment>
<dbReference type="GO" id="GO:0003677">
    <property type="term" value="F:DNA binding"/>
    <property type="evidence" value="ECO:0007669"/>
    <property type="project" value="UniProtKB-KW"/>
</dbReference>
<keyword evidence="7" id="KW-0808">Transferase</keyword>
<dbReference type="InterPro" id="IPR051446">
    <property type="entry name" value="HTH_trans_reg/aminotransferase"/>
</dbReference>
<sequence>MTNKPVQINAKFKYQKLVDEIVVAIESGLLTGKLPSVRKASKDRSVSISTISQAYAELERLGWIFSESKRGYFIHQTRNENSKPQYGHDITSISNGRSLAESVQYSLNDPNVFPLSSTAPSSVLDNEKVLNRLSKKTSNNRVFQKNLEEPIAGLPEYRQALSRYWLSQSLLLTQDQIIATHGRNEGLLTALLAMNKSGKAVAVESPTSFYFQAVISQLNFDVIEIPQQHNYQDELMLLELAYSTHKFDCLVVNPSFNDPTGRLLSKGDKLDLLHWASRNQVTIIEYDRSELYFSCDKPSSLVNLAINHSIDNLRLISIGDFFDTLSPTLKLGYMVCLNCFQECLLTRQTTLEPVNLHMQHIITECLESGQYSKLLRNLRHQLRINYIKANTIFSELLELGTYISQPNGGPCLWFQLPKGVSSHGLWEMAINAQLSIAPGTVFSFSNNFEDFFRVTFALPWDDSMESALIKLTKLTKDFVK</sequence>
<reference evidence="7 8" key="1">
    <citation type="submission" date="2018-09" db="EMBL/GenBank/DDBJ databases">
        <title>Phylogeny of the Shewanellaceae, and recommendation for two new genera, Pseudoshewanella and Parashewanella.</title>
        <authorList>
            <person name="Wang G."/>
        </authorList>
    </citation>
    <scope>NUCLEOTIDE SEQUENCE [LARGE SCALE GENOMIC DNA]</scope>
    <source>
        <strain evidence="7 8">KCTC 22492</strain>
    </source>
</reference>
<evidence type="ECO:0000256" key="4">
    <source>
        <dbReference type="ARBA" id="ARBA00023125"/>
    </source>
</evidence>
<dbReference type="CDD" id="cd00609">
    <property type="entry name" value="AAT_like"/>
    <property type="match status" value="1"/>
</dbReference>
<dbReference type="AlphaFoldDB" id="A0A3A6TMX4"/>
<dbReference type="GO" id="GO:0008483">
    <property type="term" value="F:transaminase activity"/>
    <property type="evidence" value="ECO:0007669"/>
    <property type="project" value="UniProtKB-KW"/>
</dbReference>
<dbReference type="EMBL" id="QYYH01000176">
    <property type="protein sequence ID" value="RJY05990.1"/>
    <property type="molecule type" value="Genomic_DNA"/>
</dbReference>
<keyword evidence="2" id="KW-0663">Pyridoxal phosphate</keyword>
<evidence type="ECO:0000259" key="6">
    <source>
        <dbReference type="SMART" id="SM00345"/>
    </source>
</evidence>
<evidence type="ECO:0000313" key="7">
    <source>
        <dbReference type="EMBL" id="RJY05990.1"/>
    </source>
</evidence>
<proteinExistence type="inferred from homology"/>
<dbReference type="OrthoDB" id="9804020at2"/>
<dbReference type="SUPFAM" id="SSF46785">
    <property type="entry name" value="Winged helix' DNA-binding domain"/>
    <property type="match status" value="1"/>
</dbReference>
<dbReference type="Gene3D" id="3.40.640.10">
    <property type="entry name" value="Type I PLP-dependent aspartate aminotransferase-like (Major domain)"/>
    <property type="match status" value="1"/>
</dbReference>
<dbReference type="InterPro" id="IPR000524">
    <property type="entry name" value="Tscrpt_reg_HTH_GntR"/>
</dbReference>
<accession>A0A3A6TMX4</accession>
<dbReference type="SUPFAM" id="SSF53383">
    <property type="entry name" value="PLP-dependent transferases"/>
    <property type="match status" value="1"/>
</dbReference>
<dbReference type="InterPro" id="IPR036388">
    <property type="entry name" value="WH-like_DNA-bd_sf"/>
</dbReference>
<keyword evidence="3" id="KW-0805">Transcription regulation</keyword>
<evidence type="ECO:0000256" key="3">
    <source>
        <dbReference type="ARBA" id="ARBA00023015"/>
    </source>
</evidence>
<organism evidence="7 8">
    <name type="scientific">Parashewanella spongiae</name>
    <dbReference type="NCBI Taxonomy" id="342950"/>
    <lineage>
        <taxon>Bacteria</taxon>
        <taxon>Pseudomonadati</taxon>
        <taxon>Pseudomonadota</taxon>
        <taxon>Gammaproteobacteria</taxon>
        <taxon>Alteromonadales</taxon>
        <taxon>Shewanellaceae</taxon>
        <taxon>Parashewanella</taxon>
    </lineage>
</organism>